<name>A0A0D0BM47_9AGAM</name>
<dbReference type="EMBL" id="KN835153">
    <property type="protein sequence ID" value="KIK46927.1"/>
    <property type="molecule type" value="Genomic_DNA"/>
</dbReference>
<dbReference type="Proteomes" id="UP000054485">
    <property type="component" value="Unassembled WGS sequence"/>
</dbReference>
<reference evidence="2" key="2">
    <citation type="submission" date="2015-01" db="EMBL/GenBank/DDBJ databases">
        <title>Evolutionary Origins and Diversification of the Mycorrhizal Mutualists.</title>
        <authorList>
            <consortium name="DOE Joint Genome Institute"/>
            <consortium name="Mycorrhizal Genomics Consortium"/>
            <person name="Kohler A."/>
            <person name="Kuo A."/>
            <person name="Nagy L.G."/>
            <person name="Floudas D."/>
            <person name="Copeland A."/>
            <person name="Barry K.W."/>
            <person name="Cichocki N."/>
            <person name="Veneault-Fourrey C."/>
            <person name="LaButti K."/>
            <person name="Lindquist E.A."/>
            <person name="Lipzen A."/>
            <person name="Lundell T."/>
            <person name="Morin E."/>
            <person name="Murat C."/>
            <person name="Riley R."/>
            <person name="Ohm R."/>
            <person name="Sun H."/>
            <person name="Tunlid A."/>
            <person name="Henrissat B."/>
            <person name="Grigoriev I.V."/>
            <person name="Hibbett D.S."/>
            <person name="Martin F."/>
        </authorList>
    </citation>
    <scope>NUCLEOTIDE SEQUENCE [LARGE SCALE GENOMIC DNA]</scope>
    <source>
        <strain evidence="2">UH-Slu-Lm8-n1</strain>
    </source>
</reference>
<accession>A0A0D0BM47</accession>
<keyword evidence="2" id="KW-1185">Reference proteome</keyword>
<sequence length="110" mass="12285">MDTDNFQVPSGYGHWPAHQVVNGKIKTLDMIVRQSRINVGNKQAARAGVKRPAIGKGTELIFCSVVASRTLVTGSTLPNLLIRVYLLYHYTLLRHRTVPSTQQLRNEAET</sequence>
<reference evidence="1 2" key="1">
    <citation type="submission" date="2014-04" db="EMBL/GenBank/DDBJ databases">
        <authorList>
            <consortium name="DOE Joint Genome Institute"/>
            <person name="Kuo A."/>
            <person name="Ruytinx J."/>
            <person name="Rineau F."/>
            <person name="Colpaert J."/>
            <person name="Kohler A."/>
            <person name="Nagy L.G."/>
            <person name="Floudas D."/>
            <person name="Copeland A."/>
            <person name="Barry K.W."/>
            <person name="Cichocki N."/>
            <person name="Veneault-Fourrey C."/>
            <person name="LaButti K."/>
            <person name="Lindquist E.A."/>
            <person name="Lipzen A."/>
            <person name="Lundell T."/>
            <person name="Morin E."/>
            <person name="Murat C."/>
            <person name="Sun H."/>
            <person name="Tunlid A."/>
            <person name="Henrissat B."/>
            <person name="Grigoriev I.V."/>
            <person name="Hibbett D.S."/>
            <person name="Martin F."/>
            <person name="Nordberg H.P."/>
            <person name="Cantor M.N."/>
            <person name="Hua S.X."/>
        </authorList>
    </citation>
    <scope>NUCLEOTIDE SEQUENCE [LARGE SCALE GENOMIC DNA]</scope>
    <source>
        <strain evidence="1 2">UH-Slu-Lm8-n1</strain>
    </source>
</reference>
<organism evidence="1 2">
    <name type="scientific">Suillus luteus UH-Slu-Lm8-n1</name>
    <dbReference type="NCBI Taxonomy" id="930992"/>
    <lineage>
        <taxon>Eukaryota</taxon>
        <taxon>Fungi</taxon>
        <taxon>Dikarya</taxon>
        <taxon>Basidiomycota</taxon>
        <taxon>Agaricomycotina</taxon>
        <taxon>Agaricomycetes</taxon>
        <taxon>Agaricomycetidae</taxon>
        <taxon>Boletales</taxon>
        <taxon>Suillineae</taxon>
        <taxon>Suillaceae</taxon>
        <taxon>Suillus</taxon>
    </lineage>
</organism>
<gene>
    <name evidence="1" type="ORF">CY34DRAFT_345053</name>
</gene>
<evidence type="ECO:0000313" key="1">
    <source>
        <dbReference type="EMBL" id="KIK46927.1"/>
    </source>
</evidence>
<proteinExistence type="predicted"/>
<protein>
    <submittedName>
        <fullName evidence="1">Uncharacterized protein</fullName>
    </submittedName>
</protein>
<dbReference type="AlphaFoldDB" id="A0A0D0BM47"/>
<dbReference type="HOGENOM" id="CLU_2172743_0_0_1"/>
<evidence type="ECO:0000313" key="2">
    <source>
        <dbReference type="Proteomes" id="UP000054485"/>
    </source>
</evidence>
<dbReference type="InParanoid" id="A0A0D0BM47"/>